<dbReference type="EC" id="1.1.1.22" evidence="6"/>
<dbReference type="PANTHER" id="PTHR43491">
    <property type="entry name" value="UDP-N-ACETYL-D-MANNOSAMINE DEHYDROGENASE"/>
    <property type="match status" value="1"/>
</dbReference>
<dbReference type="PATRIC" id="fig|641526.4.peg.1228"/>
<keyword evidence="2 6" id="KW-0560">Oxidoreductase</keyword>
<dbReference type="eggNOG" id="COG0677">
    <property type="taxonomic scope" value="Bacteria"/>
</dbReference>
<dbReference type="InterPro" id="IPR036220">
    <property type="entry name" value="UDP-Glc/GDP-Man_DH_C_sf"/>
</dbReference>
<dbReference type="AlphaFoldDB" id="S7XCN8"/>
<evidence type="ECO:0000259" key="5">
    <source>
        <dbReference type="SMART" id="SM00984"/>
    </source>
</evidence>
<comment type="caution">
    <text evidence="6">The sequence shown here is derived from an EMBL/GenBank/DDBJ whole genome shotgun (WGS) entry which is preliminary data.</text>
</comment>
<evidence type="ECO:0000256" key="4">
    <source>
        <dbReference type="PIRNR" id="PIRNR000124"/>
    </source>
</evidence>
<keyword evidence="7" id="KW-1185">Reference proteome</keyword>
<name>S7XCN8_9FLAO</name>
<dbReference type="InterPro" id="IPR017476">
    <property type="entry name" value="UDP-Glc/GDP-Man"/>
</dbReference>
<gene>
    <name evidence="6" type="ORF">ADIWIN_1238</name>
</gene>
<dbReference type="InterPro" id="IPR001732">
    <property type="entry name" value="UDP-Glc/GDP-Man_DH_N"/>
</dbReference>
<proteinExistence type="inferred from homology"/>
<dbReference type="InterPro" id="IPR008927">
    <property type="entry name" value="6-PGluconate_DH-like_C_sf"/>
</dbReference>
<dbReference type="NCBIfam" id="TIGR03026">
    <property type="entry name" value="NDP-sugDHase"/>
    <property type="match status" value="1"/>
</dbReference>
<dbReference type="STRING" id="641526.ADIWIN_1238"/>
<sequence>MNRSEDKIAIIGLGYVGLPLAVEFAKKFFVVGFDINKQRISELNTGLDKTLEVENDHLKSVLTSDLNASKGLYITDDVDALAVTNYYIITVPTPTDALNKPVFTPLIKASETVGKVLSKNDIVVYESTVYPGATEDICIPVLEQASGLVYNTDFFAGYSPERINPGDKEHTVTKILKVTSGSTPEIAIKVDELYKKVITAGTHMAPSIKVAEAAKVIENSQRDINIAFVNELSKIFRLLDIDTKAVLEAAGTKWNFLKFSPGLVGGHCIGVDPYYLAQKAIESGYNPEIILAGRKMNDSMGSYVATETVKMMIKKGATIKGSKVLVLGITFKENCPDIRNSRVIDIIEELETYDVNVDVYDPWASAEEVKHEYKLDLICDFNELSSEYDAVILAVSHNQFLKLDITKLKSQTGVVFDVKSLLPIDAIDARL</sequence>
<keyword evidence="3" id="KW-0520">NAD</keyword>
<dbReference type="SUPFAM" id="SSF51735">
    <property type="entry name" value="NAD(P)-binding Rossmann-fold domains"/>
    <property type="match status" value="1"/>
</dbReference>
<dbReference type="SUPFAM" id="SSF48179">
    <property type="entry name" value="6-phosphogluconate dehydrogenase C-terminal domain-like"/>
    <property type="match status" value="1"/>
</dbReference>
<dbReference type="InterPro" id="IPR014027">
    <property type="entry name" value="UDP-Glc/GDP-Man_DH_C"/>
</dbReference>
<protein>
    <submittedName>
        <fullName evidence="6">UDP-glucose dehydrogenase</fullName>
        <ecNumber evidence="6">1.1.1.22</ecNumber>
    </submittedName>
</protein>
<evidence type="ECO:0000256" key="1">
    <source>
        <dbReference type="ARBA" id="ARBA00006601"/>
    </source>
</evidence>
<accession>S7XCN8</accession>
<dbReference type="Proteomes" id="UP000014962">
    <property type="component" value="Unassembled WGS sequence"/>
</dbReference>
<dbReference type="Pfam" id="PF00984">
    <property type="entry name" value="UDPG_MGDP_dh"/>
    <property type="match status" value="1"/>
</dbReference>
<dbReference type="GO" id="GO:0016628">
    <property type="term" value="F:oxidoreductase activity, acting on the CH-CH group of donors, NAD or NADP as acceptor"/>
    <property type="evidence" value="ECO:0007669"/>
    <property type="project" value="InterPro"/>
</dbReference>
<evidence type="ECO:0000256" key="2">
    <source>
        <dbReference type="ARBA" id="ARBA00023002"/>
    </source>
</evidence>
<feature type="domain" description="UDP-glucose/GDP-mannose dehydrogenase C-terminal" evidence="5">
    <location>
        <begin position="325"/>
        <end position="424"/>
    </location>
</feature>
<evidence type="ECO:0000313" key="7">
    <source>
        <dbReference type="Proteomes" id="UP000014962"/>
    </source>
</evidence>
<dbReference type="Gene3D" id="3.40.50.720">
    <property type="entry name" value="NAD(P)-binding Rossmann-like Domain"/>
    <property type="match status" value="2"/>
</dbReference>
<comment type="similarity">
    <text evidence="1 4">Belongs to the UDP-glucose/GDP-mannose dehydrogenase family.</text>
</comment>
<dbReference type="PIRSF" id="PIRSF500136">
    <property type="entry name" value="UDP_ManNAc_DH"/>
    <property type="match status" value="1"/>
</dbReference>
<evidence type="ECO:0000313" key="6">
    <source>
        <dbReference type="EMBL" id="EPR73758.1"/>
    </source>
</evidence>
<evidence type="ECO:0000256" key="3">
    <source>
        <dbReference type="ARBA" id="ARBA00023027"/>
    </source>
</evidence>
<dbReference type="OrthoDB" id="9803238at2"/>
<dbReference type="GO" id="GO:0003979">
    <property type="term" value="F:UDP-glucose 6-dehydrogenase activity"/>
    <property type="evidence" value="ECO:0007669"/>
    <property type="project" value="UniProtKB-EC"/>
</dbReference>
<dbReference type="GO" id="GO:0051287">
    <property type="term" value="F:NAD binding"/>
    <property type="evidence" value="ECO:0007669"/>
    <property type="project" value="InterPro"/>
</dbReference>
<dbReference type="InterPro" id="IPR014026">
    <property type="entry name" value="UDP-Glc/GDP-Man_DH_dimer"/>
</dbReference>
<dbReference type="InterPro" id="IPR036291">
    <property type="entry name" value="NAD(P)-bd_dom_sf"/>
</dbReference>
<dbReference type="Pfam" id="PF03721">
    <property type="entry name" value="UDPG_MGDP_dh_N"/>
    <property type="match status" value="1"/>
</dbReference>
<reference evidence="6 7" key="1">
    <citation type="journal article" date="2013" name="Genome Announc.">
        <title>Draft Genome Sequence of Winogradskyella psychrotolerans RS-3T, Isolated from the Marine Transect of Kongsfjorden, Ny-Alesund, Svalbard, Arctic Ocean.</title>
        <authorList>
            <person name="Kumar Pinnaka A."/>
            <person name="Ara S."/>
            <person name="Singh A."/>
            <person name="Shivaji S."/>
        </authorList>
    </citation>
    <scope>NUCLEOTIDE SEQUENCE [LARGE SCALE GENOMIC DNA]</scope>
    <source>
        <strain evidence="6 7">RS-3</strain>
    </source>
</reference>
<dbReference type="PIRSF" id="PIRSF000124">
    <property type="entry name" value="UDPglc_GDPman_dh"/>
    <property type="match status" value="1"/>
</dbReference>
<dbReference type="SUPFAM" id="SSF52413">
    <property type="entry name" value="UDP-glucose/GDP-mannose dehydrogenase C-terminal domain"/>
    <property type="match status" value="1"/>
</dbReference>
<dbReference type="EMBL" id="ATMR01000088">
    <property type="protein sequence ID" value="EPR73758.1"/>
    <property type="molecule type" value="Genomic_DNA"/>
</dbReference>
<organism evidence="6 7">
    <name type="scientific">Winogradskyella psychrotolerans RS-3</name>
    <dbReference type="NCBI Taxonomy" id="641526"/>
    <lineage>
        <taxon>Bacteria</taxon>
        <taxon>Pseudomonadati</taxon>
        <taxon>Bacteroidota</taxon>
        <taxon>Flavobacteriia</taxon>
        <taxon>Flavobacteriales</taxon>
        <taxon>Flavobacteriaceae</taxon>
        <taxon>Winogradskyella</taxon>
    </lineage>
</organism>
<dbReference type="RefSeq" id="WP_020897333.1">
    <property type="nucleotide sequence ID" value="NZ_ATMR01000088.1"/>
</dbReference>
<dbReference type="InterPro" id="IPR028359">
    <property type="entry name" value="UDP_ManNAc/GlcNAc_DH"/>
</dbReference>
<dbReference type="Pfam" id="PF03720">
    <property type="entry name" value="UDPG_MGDP_dh_C"/>
    <property type="match status" value="1"/>
</dbReference>
<dbReference type="GO" id="GO:0000271">
    <property type="term" value="P:polysaccharide biosynthetic process"/>
    <property type="evidence" value="ECO:0007669"/>
    <property type="project" value="InterPro"/>
</dbReference>
<dbReference type="PANTHER" id="PTHR43491:SF2">
    <property type="entry name" value="UDP-N-ACETYL-D-MANNOSAMINE DEHYDROGENASE"/>
    <property type="match status" value="1"/>
</dbReference>
<dbReference type="SMART" id="SM00984">
    <property type="entry name" value="UDPG_MGDP_dh_C"/>
    <property type="match status" value="1"/>
</dbReference>